<comment type="caution">
    <text evidence="1">The sequence shown here is derived from an EMBL/GenBank/DDBJ whole genome shotgun (WGS) entry which is preliminary data.</text>
</comment>
<reference evidence="1 2" key="1">
    <citation type="submission" date="2023-10" db="EMBL/GenBank/DDBJ databases">
        <authorList>
            <person name="Maclean D."/>
            <person name="Macfadyen A."/>
        </authorList>
    </citation>
    <scope>NUCLEOTIDE SEQUENCE [LARGE SCALE GENOMIC DNA]</scope>
</reference>
<evidence type="ECO:0000313" key="2">
    <source>
        <dbReference type="Proteomes" id="UP001314263"/>
    </source>
</evidence>
<protein>
    <submittedName>
        <fullName evidence="1">Uncharacterized protein</fullName>
    </submittedName>
</protein>
<proteinExistence type="predicted"/>
<accession>A0AAV1ICU9</accession>
<sequence length="257" mass="28964">MMEIVKVETSGDELYDVLLREKQMDQRRRDQKEHSHKHIWTKEPHGGRYRDTFSHGYDALKERPDGKYLKVLPGYERPQCGPTTNFVGNHMTQGAIDLVQMELQPAADPNVRLLELNPHVDTKLLALDSTEAASETGPGPQALPVQEYSWQDKGSHIHVRVTSTGHVAGSTSIKISDTGFCLRYTEQTNAAKPETCHRALSINPLYAEVMPEVSGIIETVGDIMAPKAKQSRGRHLYQSFSQSGVMWMQRRATLGWR</sequence>
<evidence type="ECO:0000313" key="1">
    <source>
        <dbReference type="EMBL" id="CAK0784952.1"/>
    </source>
</evidence>
<keyword evidence="2" id="KW-1185">Reference proteome</keyword>
<dbReference type="EMBL" id="CAUYUE010000011">
    <property type="protein sequence ID" value="CAK0784952.1"/>
    <property type="molecule type" value="Genomic_DNA"/>
</dbReference>
<gene>
    <name evidence="1" type="ORF">CVIRNUC_008157</name>
</gene>
<organism evidence="1 2">
    <name type="scientific">Coccomyxa viridis</name>
    <dbReference type="NCBI Taxonomy" id="1274662"/>
    <lineage>
        <taxon>Eukaryota</taxon>
        <taxon>Viridiplantae</taxon>
        <taxon>Chlorophyta</taxon>
        <taxon>core chlorophytes</taxon>
        <taxon>Trebouxiophyceae</taxon>
        <taxon>Trebouxiophyceae incertae sedis</taxon>
        <taxon>Coccomyxaceae</taxon>
        <taxon>Coccomyxa</taxon>
    </lineage>
</organism>
<dbReference type="Proteomes" id="UP001314263">
    <property type="component" value="Unassembled WGS sequence"/>
</dbReference>
<name>A0AAV1ICU9_9CHLO</name>
<dbReference type="AlphaFoldDB" id="A0AAV1ICU9"/>